<sequence>MIKAISLEFFKLRRKKIFLMITLFLGCEILWAFMSVSISLSRNPNSPVWESTLTTIASMNGLFLPIICAIVSSRICDMENKGNTWKLLISSNLNRKFIYAAKYICSGTLLLYGVVLQAFAITIFTITKSSTVIIPLSLIMRFIGSTMLASMVILALQQWITLAVKNQAFALCFGMIGGFLGIVSDFFPETVRRTVIWSYYTGLCPVKYYFTNGSLELIQQNLGLGMLTAVFLLIIIFYIAGSHHFSRQEI</sequence>
<feature type="transmembrane region" description="Helical" evidence="1">
    <location>
        <begin position="222"/>
        <end position="240"/>
    </location>
</feature>
<dbReference type="Proteomes" id="UP000184465">
    <property type="component" value="Unassembled WGS sequence"/>
</dbReference>
<keyword evidence="1" id="KW-0472">Membrane</keyword>
<evidence type="ECO:0000313" key="2">
    <source>
        <dbReference type="EMBL" id="SHJ75408.1"/>
    </source>
</evidence>
<evidence type="ECO:0008006" key="4">
    <source>
        <dbReference type="Google" id="ProtNLM"/>
    </source>
</evidence>
<dbReference type="OrthoDB" id="3190532at2"/>
<dbReference type="AlphaFoldDB" id="A0A1M6LW55"/>
<accession>A0A1M6LW55</accession>
<feature type="transmembrane region" description="Helical" evidence="1">
    <location>
        <begin position="132"/>
        <end position="156"/>
    </location>
</feature>
<feature type="transmembrane region" description="Helical" evidence="1">
    <location>
        <begin position="168"/>
        <end position="187"/>
    </location>
</feature>
<keyword evidence="1" id="KW-1133">Transmembrane helix</keyword>
<feature type="transmembrane region" description="Helical" evidence="1">
    <location>
        <begin position="56"/>
        <end position="76"/>
    </location>
</feature>
<dbReference type="Pfam" id="PF12730">
    <property type="entry name" value="ABC2_membrane_4"/>
    <property type="match status" value="1"/>
</dbReference>
<feature type="transmembrane region" description="Helical" evidence="1">
    <location>
        <begin position="97"/>
        <end position="126"/>
    </location>
</feature>
<dbReference type="PANTHER" id="PTHR37305">
    <property type="entry name" value="INTEGRAL MEMBRANE PROTEIN-RELATED"/>
    <property type="match status" value="1"/>
</dbReference>
<evidence type="ECO:0000256" key="1">
    <source>
        <dbReference type="SAM" id="Phobius"/>
    </source>
</evidence>
<keyword evidence="3" id="KW-1185">Reference proteome</keyword>
<protein>
    <recommendedName>
        <fullName evidence="4">ABC-2 type transport system permease protein</fullName>
    </recommendedName>
</protein>
<dbReference type="EMBL" id="FRAG01000008">
    <property type="protein sequence ID" value="SHJ75408.1"/>
    <property type="molecule type" value="Genomic_DNA"/>
</dbReference>
<organism evidence="2 3">
    <name type="scientific">Paramaledivibacter caminithermalis (strain DSM 15212 / CIP 107654 / DViRD3)</name>
    <name type="common">Clostridium caminithermale</name>
    <dbReference type="NCBI Taxonomy" id="1121301"/>
    <lineage>
        <taxon>Bacteria</taxon>
        <taxon>Bacillati</taxon>
        <taxon>Bacillota</taxon>
        <taxon>Clostridia</taxon>
        <taxon>Peptostreptococcales</taxon>
        <taxon>Caminicellaceae</taxon>
        <taxon>Paramaledivibacter</taxon>
    </lineage>
</organism>
<evidence type="ECO:0000313" key="3">
    <source>
        <dbReference type="Proteomes" id="UP000184465"/>
    </source>
</evidence>
<proteinExistence type="predicted"/>
<dbReference type="RefSeq" id="WP_073147488.1">
    <property type="nucleotide sequence ID" value="NZ_FRAG01000008.1"/>
</dbReference>
<gene>
    <name evidence="2" type="ORF">SAMN02745912_00941</name>
</gene>
<dbReference type="STRING" id="1121301.SAMN02745912_00941"/>
<dbReference type="PROSITE" id="PS51257">
    <property type="entry name" value="PROKAR_LIPOPROTEIN"/>
    <property type="match status" value="1"/>
</dbReference>
<dbReference type="CDD" id="cd21809">
    <property type="entry name" value="ABC-2_lan_permease-like"/>
    <property type="match status" value="1"/>
</dbReference>
<dbReference type="PANTHER" id="PTHR37305:SF1">
    <property type="entry name" value="MEMBRANE PROTEIN"/>
    <property type="match status" value="1"/>
</dbReference>
<reference evidence="3" key="1">
    <citation type="submission" date="2016-11" db="EMBL/GenBank/DDBJ databases">
        <authorList>
            <person name="Varghese N."/>
            <person name="Submissions S."/>
        </authorList>
    </citation>
    <scope>NUCLEOTIDE SEQUENCE [LARGE SCALE GENOMIC DNA]</scope>
    <source>
        <strain evidence="3">DSM 15212 / CIP 107654 / DViRD3</strain>
    </source>
</reference>
<name>A0A1M6LW55_PARC5</name>
<feature type="transmembrane region" description="Helical" evidence="1">
    <location>
        <begin position="17"/>
        <end position="36"/>
    </location>
</feature>
<keyword evidence="1" id="KW-0812">Transmembrane</keyword>